<keyword evidence="1" id="KW-0472">Membrane</keyword>
<dbReference type="SUPFAM" id="SSF52266">
    <property type="entry name" value="SGNH hydrolase"/>
    <property type="match status" value="1"/>
</dbReference>
<evidence type="ECO:0000313" key="4">
    <source>
        <dbReference type="Proteomes" id="UP000655410"/>
    </source>
</evidence>
<feature type="domain" description="SGNH hydrolase-type esterase" evidence="2">
    <location>
        <begin position="71"/>
        <end position="230"/>
    </location>
</feature>
<comment type="caution">
    <text evidence="3">The sequence shown here is derived from an EMBL/GenBank/DDBJ whole genome shotgun (WGS) entry which is preliminary data.</text>
</comment>
<keyword evidence="1" id="KW-0812">Transmembrane</keyword>
<dbReference type="Pfam" id="PF13472">
    <property type="entry name" value="Lipase_GDSL_2"/>
    <property type="match status" value="1"/>
</dbReference>
<name>A0ABQ2N9R0_9ACTN</name>
<keyword evidence="1" id="KW-1133">Transmembrane helix</keyword>
<dbReference type="Proteomes" id="UP000655410">
    <property type="component" value="Unassembled WGS sequence"/>
</dbReference>
<evidence type="ECO:0000256" key="1">
    <source>
        <dbReference type="SAM" id="Phobius"/>
    </source>
</evidence>
<dbReference type="CDD" id="cd00229">
    <property type="entry name" value="SGNH_hydrolase"/>
    <property type="match status" value="1"/>
</dbReference>
<dbReference type="EMBL" id="BMNI01000001">
    <property type="protein sequence ID" value="GGO84092.1"/>
    <property type="molecule type" value="Genomic_DNA"/>
</dbReference>
<dbReference type="InterPro" id="IPR013830">
    <property type="entry name" value="SGNH_hydro"/>
</dbReference>
<evidence type="ECO:0000259" key="2">
    <source>
        <dbReference type="Pfam" id="PF13472"/>
    </source>
</evidence>
<evidence type="ECO:0000313" key="3">
    <source>
        <dbReference type="EMBL" id="GGO84092.1"/>
    </source>
</evidence>
<keyword evidence="4" id="KW-1185">Reference proteome</keyword>
<sequence length="240" mass="25423">MRVGLVGALGVGRQRRVIVALGVLLLVVVGVLVVTGAAWSSGRLERRCDLLAEARIARADIVTGSGDRVLVIGDSWSAGRGLAHPGDSWPSQLAGRVHVDGFTGSGFSEHASPCAGRSYADRVDQALQRTGARPDLVVLEGGLNETDRSADAIRSGVRRVLERLEDRGIPARDIVIVGPVAAPRRAAGVPRVDGILADEAARADVLYLSMVNLRLPYLDDRLHPTVEGHREFGQAVAALL</sequence>
<protein>
    <recommendedName>
        <fullName evidence="2">SGNH hydrolase-type esterase domain-containing protein</fullName>
    </recommendedName>
</protein>
<organism evidence="3 4">
    <name type="scientific">Nocardioides phosphati</name>
    <dbReference type="NCBI Taxonomy" id="1867775"/>
    <lineage>
        <taxon>Bacteria</taxon>
        <taxon>Bacillati</taxon>
        <taxon>Actinomycetota</taxon>
        <taxon>Actinomycetes</taxon>
        <taxon>Propionibacteriales</taxon>
        <taxon>Nocardioidaceae</taxon>
        <taxon>Nocardioides</taxon>
    </lineage>
</organism>
<feature type="transmembrane region" description="Helical" evidence="1">
    <location>
        <begin position="17"/>
        <end position="39"/>
    </location>
</feature>
<reference evidence="4" key="1">
    <citation type="journal article" date="2019" name="Int. J. Syst. Evol. Microbiol.">
        <title>The Global Catalogue of Microorganisms (GCM) 10K type strain sequencing project: providing services to taxonomists for standard genome sequencing and annotation.</title>
        <authorList>
            <consortium name="The Broad Institute Genomics Platform"/>
            <consortium name="The Broad Institute Genome Sequencing Center for Infectious Disease"/>
            <person name="Wu L."/>
            <person name="Ma J."/>
        </authorList>
    </citation>
    <scope>NUCLEOTIDE SEQUENCE [LARGE SCALE GENOMIC DNA]</scope>
    <source>
        <strain evidence="4">CGMCC 4.7371</strain>
    </source>
</reference>
<gene>
    <name evidence="3" type="ORF">GCM10011584_00830</name>
</gene>
<proteinExistence type="predicted"/>
<dbReference type="Gene3D" id="3.40.50.1110">
    <property type="entry name" value="SGNH hydrolase"/>
    <property type="match status" value="1"/>
</dbReference>
<accession>A0ABQ2N9R0</accession>
<dbReference type="InterPro" id="IPR036514">
    <property type="entry name" value="SGNH_hydro_sf"/>
</dbReference>